<dbReference type="RefSeq" id="WP_275277236.1">
    <property type="nucleotide sequence ID" value="NZ_CP119108.1"/>
</dbReference>
<proteinExistence type="predicted"/>
<dbReference type="EMBL" id="CP119108">
    <property type="protein sequence ID" value="WEG07898.1"/>
    <property type="molecule type" value="Genomic_DNA"/>
</dbReference>
<feature type="signal peptide" evidence="1">
    <location>
        <begin position="1"/>
        <end position="30"/>
    </location>
</feature>
<feature type="chain" id="PRO_5047391452" evidence="1">
    <location>
        <begin position="31"/>
        <end position="199"/>
    </location>
</feature>
<dbReference type="Proteomes" id="UP001214553">
    <property type="component" value="Chromosome"/>
</dbReference>
<accession>A0ABY8BUP4</accession>
<protein>
    <submittedName>
        <fullName evidence="2">Uncharacterized protein</fullName>
    </submittedName>
</protein>
<reference evidence="2 3" key="1">
    <citation type="submission" date="2023-03" db="EMBL/GenBank/DDBJ databases">
        <title>Genome sequence of Microbacterium sp. KACC 23027.</title>
        <authorList>
            <person name="Kim S."/>
            <person name="Heo J."/>
            <person name="Kwon S.-W."/>
        </authorList>
    </citation>
    <scope>NUCLEOTIDE SEQUENCE [LARGE SCALE GENOMIC DNA]</scope>
    <source>
        <strain evidence="2 3">KACC 23027</strain>
    </source>
</reference>
<dbReference type="Gene3D" id="3.10.450.730">
    <property type="entry name" value="BLIP domain"/>
    <property type="match status" value="1"/>
</dbReference>
<evidence type="ECO:0000256" key="1">
    <source>
        <dbReference type="SAM" id="SignalP"/>
    </source>
</evidence>
<gene>
    <name evidence="2" type="ORF">PU630_11670</name>
</gene>
<organism evidence="2 3">
    <name type="scientific">Microbacterium horticulturae</name>
    <dbReference type="NCBI Taxonomy" id="3028316"/>
    <lineage>
        <taxon>Bacteria</taxon>
        <taxon>Bacillati</taxon>
        <taxon>Actinomycetota</taxon>
        <taxon>Actinomycetes</taxon>
        <taxon>Micrococcales</taxon>
        <taxon>Microbacteriaceae</taxon>
        <taxon>Microbacterium</taxon>
    </lineage>
</organism>
<evidence type="ECO:0000313" key="2">
    <source>
        <dbReference type="EMBL" id="WEG07898.1"/>
    </source>
</evidence>
<name>A0ABY8BUP4_9MICO</name>
<sequence length="199" mass="21985">MSVRPRVAHAIIATAASLILAVYPVLTADAATNSPYVTKTEFGQMGTHQTRTRVAELFGTHGKTVTENSQYVWKQYRTAYGAHPYSVDVRFWKNVNGVYRAEEWSAVWRTGPVRAQNPVKKTEYVQIKIGQSLAEVRSIIHSGGKIAREEHVQGSGGSLHRKTYLWPVAYNSRGVVTITFESGPGESGYSVVAKSVDWG</sequence>
<keyword evidence="3" id="KW-1185">Reference proteome</keyword>
<keyword evidence="1" id="KW-0732">Signal</keyword>
<evidence type="ECO:0000313" key="3">
    <source>
        <dbReference type="Proteomes" id="UP001214553"/>
    </source>
</evidence>